<comment type="caution">
    <text evidence="1">The sequence shown here is derived from an EMBL/GenBank/DDBJ whole genome shotgun (WGS) entry which is preliminary data.</text>
</comment>
<proteinExistence type="predicted"/>
<protein>
    <submittedName>
        <fullName evidence="1">Uncharacterized protein</fullName>
    </submittedName>
</protein>
<reference evidence="1 2" key="1">
    <citation type="submission" date="2019-07" db="EMBL/GenBank/DDBJ databases">
        <authorList>
            <person name="Kim J."/>
        </authorList>
    </citation>
    <scope>NUCLEOTIDE SEQUENCE [LARGE SCALE GENOMIC DNA]</scope>
    <source>
        <strain evidence="2">dk17</strain>
    </source>
</reference>
<gene>
    <name evidence="1" type="ORF">FPZ43_01675</name>
</gene>
<sequence>MLFHTKDIKSAKEAGRFDKVQEIILNIGISIQQGKHVTLLDIKNKRCSVKRLCSFESFHEWLLENHRDVLVM</sequence>
<keyword evidence="2" id="KW-1185">Reference proteome</keyword>
<dbReference type="AlphaFoldDB" id="A0A563UIP0"/>
<accession>A0A563UIP0</accession>
<dbReference type="RefSeq" id="WP_146380108.1">
    <property type="nucleotide sequence ID" value="NZ_VOEJ01000001.1"/>
</dbReference>
<evidence type="ECO:0000313" key="1">
    <source>
        <dbReference type="EMBL" id="TWR31211.1"/>
    </source>
</evidence>
<name>A0A563UIP0_9SPHI</name>
<dbReference type="Proteomes" id="UP000320042">
    <property type="component" value="Unassembled WGS sequence"/>
</dbReference>
<evidence type="ECO:0000313" key="2">
    <source>
        <dbReference type="Proteomes" id="UP000320042"/>
    </source>
</evidence>
<organism evidence="1 2">
    <name type="scientific">Mucilaginibacter pallidiroseus</name>
    <dbReference type="NCBI Taxonomy" id="2599295"/>
    <lineage>
        <taxon>Bacteria</taxon>
        <taxon>Pseudomonadati</taxon>
        <taxon>Bacteroidota</taxon>
        <taxon>Sphingobacteriia</taxon>
        <taxon>Sphingobacteriales</taxon>
        <taxon>Sphingobacteriaceae</taxon>
        <taxon>Mucilaginibacter</taxon>
    </lineage>
</organism>
<dbReference type="EMBL" id="VOEJ01000001">
    <property type="protein sequence ID" value="TWR31211.1"/>
    <property type="molecule type" value="Genomic_DNA"/>
</dbReference>